<dbReference type="EMBL" id="SODV01000001">
    <property type="protein sequence ID" value="TDX02045.1"/>
    <property type="molecule type" value="Genomic_DNA"/>
</dbReference>
<sequence>MICCLVLGWGSLRAQDTTVVLTGPANPATISGATLAKIPVPNLTNTLYGLQGLMVQQTSGQPGYDAANLYIRGVGTYDNAGLILYVDGFQTTPTYFQYLSPSEIESVTVLKDPVSLATFGMKGANGVLWVTTRRGHIHKPKIEVNVVSGLQQATKIDKPYGSYDYARLYNEAVSNDAYNLNGHQFVWTPFYSNTQLQAYKNGTGANVDWYNEVLKKNGLYSDANLFFSGGDTTTRYGFLFDYMQQGGLYDVHNTASTSNAFIQRYTARSNLDFNFFKIFEASVDLGGRIEDRRYPNYNGPQLWQDMSTYPSNIYPVKDSTGNWSGTTVYRNNPVASLYGLGWVSTHDRTLQANFNLKEKLDFITPGLYLNEAVSFNTWTRTSASRTATYARFYEGTQTTTDKTTDLISNGTGATDQYDWKQAKITAGYDRKFGLNAVSGALNYYAGNYITDYGLNLNGLNTGNNIYYHFENAGGRFNYTYNDRYVLDLGFGLSGSDNYAPGHRWAFYPAAGLGWVASNEDFLRNNRAISFLKFRFSAGASGNDQTNTGRYLYQQYYVSSGIFYTGTSLTGSTGVVPSYAANPDIHAEKSMKYDAGLDATLFNHLSLVADFFRDHRTGIITQENNLMATYGASLPYANIGIVNNQGFELSLNYTSKVGRVGYGLGAMAVYARNKIVYEAEIPPVNAFSRATGQAVGAVIGLKAQGLYQQTDFNADGSLKTGLPTPAFGAVQPGDIKYADLDNNGIVNQNDVTKIGNPAVPTLQYTFNARVDYKGVELSALFQGMSGNDVNLLTAAYYQTVAFVGNINVYPIAGNAWAYYPSQGIDTRATATYPRLTTQANPNNYQTSSFWMKKGSFLRLRNVELGYTLPASALKALHAEKLRIYVNALNPLMWSYLSKHYGMDPETPSGYPELKSYNAGIALTF</sequence>
<feature type="domain" description="TonB-dependent receptor plug" evidence="3">
    <location>
        <begin position="25"/>
        <end position="127"/>
    </location>
</feature>
<accession>A0A4R8DWY7</accession>
<evidence type="ECO:0000313" key="5">
    <source>
        <dbReference type="Proteomes" id="UP000294498"/>
    </source>
</evidence>
<proteinExistence type="inferred from homology"/>
<dbReference type="InterPro" id="IPR000531">
    <property type="entry name" value="Beta-barrel_TonB"/>
</dbReference>
<reference evidence="4 5" key="1">
    <citation type="submission" date="2019-03" db="EMBL/GenBank/DDBJ databases">
        <title>Genomic Encyclopedia of Type Strains, Phase IV (KMG-IV): sequencing the most valuable type-strain genomes for metagenomic binning, comparative biology and taxonomic classification.</title>
        <authorList>
            <person name="Goeker M."/>
        </authorList>
    </citation>
    <scope>NUCLEOTIDE SEQUENCE [LARGE SCALE GENOMIC DNA]</scope>
    <source>
        <strain evidence="4 5">DSM 100059</strain>
    </source>
</reference>
<dbReference type="Pfam" id="PF00593">
    <property type="entry name" value="TonB_dep_Rec_b-barrel"/>
    <property type="match status" value="1"/>
</dbReference>
<keyword evidence="5" id="KW-1185">Reference proteome</keyword>
<comment type="similarity">
    <text evidence="1">Belongs to the TonB-dependent receptor family.</text>
</comment>
<keyword evidence="1" id="KW-0798">TonB box</keyword>
<evidence type="ECO:0000313" key="4">
    <source>
        <dbReference type="EMBL" id="TDX02045.1"/>
    </source>
</evidence>
<keyword evidence="1" id="KW-0472">Membrane</keyword>
<dbReference type="NCBIfam" id="TIGR04056">
    <property type="entry name" value="OMP_RagA_SusC"/>
    <property type="match status" value="1"/>
</dbReference>
<evidence type="ECO:0000256" key="1">
    <source>
        <dbReference type="RuleBase" id="RU003357"/>
    </source>
</evidence>
<comment type="subcellular location">
    <subcellularLocation>
        <location evidence="1">Cell outer membrane</location>
    </subcellularLocation>
</comment>
<organism evidence="4 5">
    <name type="scientific">Dinghuibacter silviterrae</name>
    <dbReference type="NCBI Taxonomy" id="1539049"/>
    <lineage>
        <taxon>Bacteria</taxon>
        <taxon>Pseudomonadati</taxon>
        <taxon>Bacteroidota</taxon>
        <taxon>Chitinophagia</taxon>
        <taxon>Chitinophagales</taxon>
        <taxon>Chitinophagaceae</taxon>
        <taxon>Dinghuibacter</taxon>
    </lineage>
</organism>
<name>A0A4R8DWY7_9BACT</name>
<dbReference type="InterPro" id="IPR023996">
    <property type="entry name" value="TonB-dep_OMP_SusC/RagA"/>
</dbReference>
<dbReference type="AlphaFoldDB" id="A0A4R8DWY7"/>
<dbReference type="InterPro" id="IPR012910">
    <property type="entry name" value="Plug_dom"/>
</dbReference>
<evidence type="ECO:0000259" key="3">
    <source>
        <dbReference type="Pfam" id="PF07715"/>
    </source>
</evidence>
<dbReference type="InterPro" id="IPR037066">
    <property type="entry name" value="Plug_dom_sf"/>
</dbReference>
<dbReference type="SUPFAM" id="SSF56935">
    <property type="entry name" value="Porins"/>
    <property type="match status" value="1"/>
</dbReference>
<dbReference type="Proteomes" id="UP000294498">
    <property type="component" value="Unassembled WGS sequence"/>
</dbReference>
<gene>
    <name evidence="4" type="ORF">EDB95_3093</name>
</gene>
<evidence type="ECO:0000259" key="2">
    <source>
        <dbReference type="Pfam" id="PF00593"/>
    </source>
</evidence>
<dbReference type="Gene3D" id="2.170.130.10">
    <property type="entry name" value="TonB-dependent receptor, plug domain"/>
    <property type="match status" value="1"/>
</dbReference>
<protein>
    <submittedName>
        <fullName evidence="4">TonB-linked SusC/RagA family outer membrane protein</fullName>
    </submittedName>
</protein>
<dbReference type="Pfam" id="PF07715">
    <property type="entry name" value="Plug"/>
    <property type="match status" value="1"/>
</dbReference>
<feature type="domain" description="TonB-dependent receptor-like beta-barrel" evidence="2">
    <location>
        <begin position="304"/>
        <end position="697"/>
    </location>
</feature>
<dbReference type="GO" id="GO:0009279">
    <property type="term" value="C:cell outer membrane"/>
    <property type="evidence" value="ECO:0007669"/>
    <property type="project" value="UniProtKB-SubCell"/>
</dbReference>
<comment type="caution">
    <text evidence="4">The sequence shown here is derived from an EMBL/GenBank/DDBJ whole genome shotgun (WGS) entry which is preliminary data.</text>
</comment>